<organism evidence="1 2">
    <name type="scientific">Bifidobacterium longum subsp. longum</name>
    <dbReference type="NCBI Taxonomy" id="1679"/>
    <lineage>
        <taxon>Bacteria</taxon>
        <taxon>Bacillati</taxon>
        <taxon>Actinomycetota</taxon>
        <taxon>Actinomycetes</taxon>
        <taxon>Bifidobacteriales</taxon>
        <taxon>Bifidobacteriaceae</taxon>
        <taxon>Bifidobacterium</taxon>
    </lineage>
</organism>
<dbReference type="RefSeq" id="WP_131206055.1">
    <property type="nucleotide sequence ID" value="NZ_SHTF01000016.1"/>
</dbReference>
<dbReference type="Proteomes" id="UP000292787">
    <property type="component" value="Unassembled WGS sequence"/>
</dbReference>
<name>A0A4V2NAG8_BIFLL</name>
<evidence type="ECO:0000313" key="2">
    <source>
        <dbReference type="Proteomes" id="UP000292787"/>
    </source>
</evidence>
<proteinExistence type="predicted"/>
<dbReference type="AlphaFoldDB" id="A0A4V2NAG8"/>
<dbReference type="EMBL" id="SHTF01000016">
    <property type="protein sequence ID" value="TCF63968.1"/>
    <property type="molecule type" value="Genomic_DNA"/>
</dbReference>
<evidence type="ECO:0000313" key="1">
    <source>
        <dbReference type="EMBL" id="TCF63968.1"/>
    </source>
</evidence>
<sequence length="137" mass="15595">MSKFYEPLKTIVEKDDWKIVEENEHTLACSCNGLNGWAISGMSVVEYSQRRLAFFRDNRLIGEIKLYDLDLAGRVVDEYMTGGFTPTMFISLDTTMEQWCQQIEDAYAGVLTGLEEEEDADAGISDDCGVKPYQLIW</sequence>
<accession>A0A4V2NAG8</accession>
<reference evidence="1 2" key="1">
    <citation type="journal article" date="2018" name="Sci. Rep.">
        <title>Genomic diversity and distribution of Bifidobacterium longum subsp. longum across the human lifespan.</title>
        <authorList>
            <person name="Odamaki T."/>
            <person name="Bottacini F."/>
            <person name="Kato K."/>
            <person name="Mitsuyama E."/>
            <person name="Yoshida K."/>
            <person name="Horigome A."/>
            <person name="Xiao J.Z."/>
            <person name="van Sinderen D."/>
        </authorList>
    </citation>
    <scope>NUCLEOTIDE SEQUENCE [LARGE SCALE GENOMIC DNA]</scope>
    <source>
        <strain evidence="1 2">MCC10116</strain>
    </source>
</reference>
<gene>
    <name evidence="1" type="ORF">MCC10116_1271</name>
</gene>
<protein>
    <submittedName>
        <fullName evidence="1">Uncharacterized protein</fullName>
    </submittedName>
</protein>
<comment type="caution">
    <text evidence="1">The sequence shown here is derived from an EMBL/GenBank/DDBJ whole genome shotgun (WGS) entry which is preliminary data.</text>
</comment>